<reference evidence="2" key="1">
    <citation type="journal article" date="2019" name="Genome Biol. Evol.">
        <title>Evidence of extensive intraspecific noncoding reshuffling in a 169-kb mitochondrial genome of a basidiomycetous fungus.</title>
        <authorList>
            <person name="Lee H.H."/>
            <person name="Ke H.M."/>
            <person name="Lin C.I."/>
            <person name="Lee T.J."/>
            <person name="Chung C.L."/>
            <person name="Tsai I.J."/>
        </authorList>
    </citation>
    <scope>NUCLEOTIDE SEQUENCE</scope>
    <source>
        <strain evidence="2">BCRC 35384</strain>
    </source>
</reference>
<feature type="transmembrane region" description="Helical" evidence="1">
    <location>
        <begin position="40"/>
        <end position="61"/>
    </location>
</feature>
<dbReference type="AlphaFoldDB" id="A0A5B9RJZ1"/>
<geneLocation type="mitochondrion" evidence="2"/>
<accession>A0A5B9RJZ1</accession>
<reference evidence="2" key="2">
    <citation type="submission" date="2019-03" db="EMBL/GenBank/DDBJ databases">
        <authorList>
            <person name="Lee H.-H."/>
            <person name="Tsai I.J."/>
        </authorList>
    </citation>
    <scope>NUCLEOTIDE SEQUENCE</scope>
    <source>
        <strain evidence="2">BCRC 35384</strain>
    </source>
</reference>
<evidence type="ECO:0000256" key="1">
    <source>
        <dbReference type="SAM" id="Phobius"/>
    </source>
</evidence>
<name>A0A5B9RJZ1_9AGAM</name>
<evidence type="ECO:0000313" key="2">
    <source>
        <dbReference type="EMBL" id="QEG57017.1"/>
    </source>
</evidence>
<sequence>MTPRALKITVTAIVPGLVKFSPEEGKVTLLLVKLDDTFCISLADIWLLLAMLFVTLPILAVSKHHNNSYINTAIIAVASIIVRTNNICLKFDIIFIFIYFIICAYVYWNVWITTYLYELKQYYYFYHYIYIFYI</sequence>
<keyword evidence="2" id="KW-0496">Mitochondrion</keyword>
<keyword evidence="1" id="KW-0812">Transmembrane</keyword>
<proteinExistence type="predicted"/>
<protein>
    <submittedName>
        <fullName evidence="2">Uncharacterized protein</fullName>
    </submittedName>
</protein>
<gene>
    <name evidence="2" type="ORF">PPIT_000121</name>
</gene>
<organism evidence="2">
    <name type="scientific">Porodaedalea pini</name>
    <dbReference type="NCBI Taxonomy" id="108901"/>
    <lineage>
        <taxon>Eukaryota</taxon>
        <taxon>Fungi</taxon>
        <taxon>Dikarya</taxon>
        <taxon>Basidiomycota</taxon>
        <taxon>Agaricomycotina</taxon>
        <taxon>Agaricomycetes</taxon>
        <taxon>Hymenochaetales</taxon>
        <taxon>Hymenochaetaceae</taxon>
        <taxon>Porodaedalea</taxon>
    </lineage>
</organism>
<feature type="transmembrane region" description="Helical" evidence="1">
    <location>
        <begin position="93"/>
        <end position="117"/>
    </location>
</feature>
<keyword evidence="1" id="KW-0472">Membrane</keyword>
<dbReference type="EMBL" id="MK623257">
    <property type="protein sequence ID" value="QEG57017.1"/>
    <property type="molecule type" value="Genomic_DNA"/>
</dbReference>
<keyword evidence="1" id="KW-1133">Transmembrane helix</keyword>